<dbReference type="InterPro" id="IPR000215">
    <property type="entry name" value="Serpin_fam"/>
</dbReference>
<evidence type="ECO:0000259" key="4">
    <source>
        <dbReference type="SMART" id="SM00093"/>
    </source>
</evidence>
<dbReference type="Proteomes" id="UP000186922">
    <property type="component" value="Unassembled WGS sequence"/>
</dbReference>
<protein>
    <recommendedName>
        <fullName evidence="4">Serpin domain-containing protein</fullName>
    </recommendedName>
</protein>
<comment type="similarity">
    <text evidence="1 2">Belongs to the serpin family.</text>
</comment>
<dbReference type="GO" id="GO:0005615">
    <property type="term" value="C:extracellular space"/>
    <property type="evidence" value="ECO:0007669"/>
    <property type="project" value="InterPro"/>
</dbReference>
<dbReference type="InterPro" id="IPR023795">
    <property type="entry name" value="Serpin_CS"/>
</dbReference>
<dbReference type="Pfam" id="PF00079">
    <property type="entry name" value="Serpin"/>
    <property type="match status" value="1"/>
</dbReference>
<dbReference type="PROSITE" id="PS00284">
    <property type="entry name" value="SERPIN"/>
    <property type="match status" value="1"/>
</dbReference>
<dbReference type="InterPro" id="IPR036186">
    <property type="entry name" value="Serpin_sf"/>
</dbReference>
<proteinExistence type="inferred from homology"/>
<dbReference type="CDD" id="cd19590">
    <property type="entry name" value="serpin_thermopin-like"/>
    <property type="match status" value="1"/>
</dbReference>
<dbReference type="PANTHER" id="PTHR11461:SF211">
    <property type="entry name" value="GH10112P-RELATED"/>
    <property type="match status" value="1"/>
</dbReference>
<dbReference type="Gene3D" id="3.30.497.10">
    <property type="entry name" value="Antithrombin, subunit I, domain 2"/>
    <property type="match status" value="1"/>
</dbReference>
<dbReference type="EMBL" id="BDGG01000003">
    <property type="protein sequence ID" value="GAU95134.1"/>
    <property type="molecule type" value="Genomic_DNA"/>
</dbReference>
<feature type="chain" id="PRO_5008897854" description="Serpin domain-containing protein" evidence="3">
    <location>
        <begin position="25"/>
        <end position="422"/>
    </location>
</feature>
<keyword evidence="6" id="KW-1185">Reference proteome</keyword>
<feature type="domain" description="Serpin" evidence="4">
    <location>
        <begin position="48"/>
        <end position="422"/>
    </location>
</feature>
<dbReference type="Gene3D" id="2.30.39.10">
    <property type="entry name" value="Alpha-1-antitrypsin, domain 1"/>
    <property type="match status" value="1"/>
</dbReference>
<dbReference type="InterPro" id="IPR023796">
    <property type="entry name" value="Serpin_dom"/>
</dbReference>
<reference evidence="5 6" key="1">
    <citation type="journal article" date="2016" name="Nat. Commun.">
        <title>Extremotolerant tardigrade genome and improved radiotolerance of human cultured cells by tardigrade-unique protein.</title>
        <authorList>
            <person name="Hashimoto T."/>
            <person name="Horikawa D.D."/>
            <person name="Saito Y."/>
            <person name="Kuwahara H."/>
            <person name="Kozuka-Hata H."/>
            <person name="Shin-I T."/>
            <person name="Minakuchi Y."/>
            <person name="Ohishi K."/>
            <person name="Motoyama A."/>
            <person name="Aizu T."/>
            <person name="Enomoto A."/>
            <person name="Kondo K."/>
            <person name="Tanaka S."/>
            <person name="Hara Y."/>
            <person name="Koshikawa S."/>
            <person name="Sagara H."/>
            <person name="Miura T."/>
            <person name="Yokobori S."/>
            <person name="Miyagawa K."/>
            <person name="Suzuki Y."/>
            <person name="Kubo T."/>
            <person name="Oyama M."/>
            <person name="Kohara Y."/>
            <person name="Fujiyama A."/>
            <person name="Arakawa K."/>
            <person name="Katayama T."/>
            <person name="Toyoda A."/>
            <person name="Kunieda T."/>
        </authorList>
    </citation>
    <scope>NUCLEOTIDE SEQUENCE [LARGE SCALE GENOMIC DNA]</scope>
    <source>
        <strain evidence="5 6">YOKOZUNA-1</strain>
    </source>
</reference>
<dbReference type="OrthoDB" id="671595at2759"/>
<keyword evidence="3" id="KW-0732">Signal</keyword>
<dbReference type="InterPro" id="IPR042185">
    <property type="entry name" value="Serpin_sf_2"/>
</dbReference>
<name>A0A1D1UZT2_RAMVA</name>
<dbReference type="PANTHER" id="PTHR11461">
    <property type="entry name" value="SERINE PROTEASE INHIBITOR, SERPIN"/>
    <property type="match status" value="1"/>
</dbReference>
<accession>A0A1D1UZT2</accession>
<dbReference type="SUPFAM" id="SSF56574">
    <property type="entry name" value="Serpins"/>
    <property type="match status" value="1"/>
</dbReference>
<comment type="caution">
    <text evidence="5">The sequence shown here is derived from an EMBL/GenBank/DDBJ whole genome shotgun (WGS) entry which is preliminary data.</text>
</comment>
<evidence type="ECO:0000313" key="6">
    <source>
        <dbReference type="Proteomes" id="UP000186922"/>
    </source>
</evidence>
<gene>
    <name evidence="5" type="primary">RvY_06809-1</name>
    <name evidence="5" type="synonym">RvY_06809.1</name>
    <name evidence="5" type="ORF">RvY_06809</name>
</gene>
<dbReference type="InterPro" id="IPR042178">
    <property type="entry name" value="Serpin_sf_1"/>
</dbReference>
<dbReference type="STRING" id="947166.A0A1D1UZT2"/>
<evidence type="ECO:0000313" key="5">
    <source>
        <dbReference type="EMBL" id="GAU95134.1"/>
    </source>
</evidence>
<evidence type="ECO:0000256" key="1">
    <source>
        <dbReference type="ARBA" id="ARBA00009500"/>
    </source>
</evidence>
<dbReference type="SMART" id="SM00093">
    <property type="entry name" value="SERPIN"/>
    <property type="match status" value="1"/>
</dbReference>
<evidence type="ECO:0000256" key="2">
    <source>
        <dbReference type="RuleBase" id="RU000411"/>
    </source>
</evidence>
<organism evidence="5 6">
    <name type="scientific">Ramazzottius varieornatus</name>
    <name type="common">Water bear</name>
    <name type="synonym">Tardigrade</name>
    <dbReference type="NCBI Taxonomy" id="947166"/>
    <lineage>
        <taxon>Eukaryota</taxon>
        <taxon>Metazoa</taxon>
        <taxon>Ecdysozoa</taxon>
        <taxon>Tardigrada</taxon>
        <taxon>Eutardigrada</taxon>
        <taxon>Parachela</taxon>
        <taxon>Hypsibioidea</taxon>
        <taxon>Ramazzottiidae</taxon>
        <taxon>Ramazzottius</taxon>
    </lineage>
</organism>
<sequence>MHLPITVVFLGSSLLVSLRAGATSSDKGVVNNKVESSSLHDGLNHFSLDMYKHIAAKLDNNTNIFFSPIGIASALMLVYAGANGETAKELTRTLRLFHGSQDAAATLQSFHTIMPIFQPSCEKSYSLDLANRLYLEETFTAKDSFELIVQSTLNSSIETIDFKDRPEDARKEINQWVEQQTSGQIKNLVTKENVNENTILTLINAIYFKNKWADVLDSAMTKSRNFTNLDGSTSQVPTMEKDNSLLKYYSNLAGTRNDLPSFHMISKPYEGGELSLLVLLPGKSDGLAALEKALTAEKLGGVIHGASERTKIHLKMPKFKLEECYDLEEELKALGVVKICEGGDLSGIADDALKVSSVVHKAFVDVNEESTEATAATFVGVIEYSASIEPEPLEFHADHPFLFAVRHDASGLLLLLGRIAKL</sequence>
<dbReference type="GO" id="GO:0004867">
    <property type="term" value="F:serine-type endopeptidase inhibitor activity"/>
    <property type="evidence" value="ECO:0007669"/>
    <property type="project" value="InterPro"/>
</dbReference>
<feature type="signal peptide" evidence="3">
    <location>
        <begin position="1"/>
        <end position="24"/>
    </location>
</feature>
<dbReference type="AlphaFoldDB" id="A0A1D1UZT2"/>
<evidence type="ECO:0000256" key="3">
    <source>
        <dbReference type="SAM" id="SignalP"/>
    </source>
</evidence>